<sequence length="105" mass="11854">MKTDELMALVKQNLLVDHSEDDSLIASFVLAAISYATAYQHLPEGYYQTEPMSQATRQGIIMLATHFYESRDGATAGFWADKTDAARAVWNAVNTLLRLDRDWKI</sequence>
<dbReference type="RefSeq" id="WP_048707971.1">
    <property type="nucleotide sequence ID" value="NZ_PKKJ01000016.1"/>
</dbReference>
<dbReference type="EMBL" id="PKKJ01000016">
    <property type="protein sequence ID" value="PKY65721.1"/>
    <property type="molecule type" value="Genomic_DNA"/>
</dbReference>
<accession>A0A2I1I3N9</accession>
<proteinExistence type="predicted"/>
<protein>
    <submittedName>
        <fullName evidence="1">Phage gp6-like head-tail connector protein</fullName>
    </submittedName>
</protein>
<dbReference type="InterPro" id="IPR021146">
    <property type="entry name" value="Phage_gp6-like_head-tail"/>
</dbReference>
<reference evidence="1 2" key="1">
    <citation type="submission" date="2017-12" db="EMBL/GenBank/DDBJ databases">
        <title>Phylogenetic diversity of female urinary microbiome.</title>
        <authorList>
            <person name="Thomas-White K."/>
            <person name="Wolfe A.J."/>
        </authorList>
    </citation>
    <scope>NUCLEOTIDE SEQUENCE [LARGE SCALE GENOMIC DNA]</scope>
    <source>
        <strain evidence="1 2">UMB0250</strain>
    </source>
</reference>
<dbReference type="AlphaFoldDB" id="A0A2I1I3N9"/>
<dbReference type="NCBIfam" id="TIGR01560">
    <property type="entry name" value="put_DNA_pack"/>
    <property type="match status" value="1"/>
</dbReference>
<gene>
    <name evidence="1" type="ORF">CYJ25_08080</name>
</gene>
<dbReference type="CDD" id="cd08054">
    <property type="entry name" value="gp6"/>
    <property type="match status" value="1"/>
</dbReference>
<evidence type="ECO:0000313" key="2">
    <source>
        <dbReference type="Proteomes" id="UP000234545"/>
    </source>
</evidence>
<dbReference type="Gene3D" id="1.10.3230.30">
    <property type="entry name" value="Phage gp6-like head-tail connector protein"/>
    <property type="match status" value="1"/>
</dbReference>
<dbReference type="OrthoDB" id="3078342at2"/>
<comment type="caution">
    <text evidence="1">The sequence shown here is derived from an EMBL/GenBank/DDBJ whole genome shotgun (WGS) entry which is preliminary data.</text>
</comment>
<dbReference type="Pfam" id="PF05135">
    <property type="entry name" value="Phage_connect_1"/>
    <property type="match status" value="1"/>
</dbReference>
<dbReference type="InterPro" id="IPR006450">
    <property type="entry name" value="Phage_HK97_gp6-like"/>
</dbReference>
<evidence type="ECO:0000313" key="1">
    <source>
        <dbReference type="EMBL" id="PKY65721.1"/>
    </source>
</evidence>
<organism evidence="1 2">
    <name type="scientific">Schaalia turicensis</name>
    <dbReference type="NCBI Taxonomy" id="131111"/>
    <lineage>
        <taxon>Bacteria</taxon>
        <taxon>Bacillati</taxon>
        <taxon>Actinomycetota</taxon>
        <taxon>Actinomycetes</taxon>
        <taxon>Actinomycetales</taxon>
        <taxon>Actinomycetaceae</taxon>
        <taxon>Schaalia</taxon>
    </lineage>
</organism>
<dbReference type="Proteomes" id="UP000234545">
    <property type="component" value="Unassembled WGS sequence"/>
</dbReference>
<name>A0A2I1I3N9_9ACTO</name>